<feature type="domain" description="N-acetyltransferase" evidence="1">
    <location>
        <begin position="6"/>
        <end position="137"/>
    </location>
</feature>
<accession>A0A1Y6J123</accession>
<dbReference type="CDD" id="cd04301">
    <property type="entry name" value="NAT_SF"/>
    <property type="match status" value="1"/>
</dbReference>
<dbReference type="EMBL" id="FXXI01000014">
    <property type="protein sequence ID" value="SMS02941.1"/>
    <property type="molecule type" value="Genomic_DNA"/>
</dbReference>
<evidence type="ECO:0000313" key="2">
    <source>
        <dbReference type="EMBL" id="MDW6005315.1"/>
    </source>
</evidence>
<dbReference type="InterPro" id="IPR016181">
    <property type="entry name" value="Acyl_CoA_acyltransferase"/>
</dbReference>
<dbReference type="InterPro" id="IPR000182">
    <property type="entry name" value="GNAT_dom"/>
</dbReference>
<protein>
    <submittedName>
        <fullName evidence="3">Acetyltransferase (GNAT) family protein</fullName>
    </submittedName>
    <submittedName>
        <fullName evidence="2">GNAT family N-acetyltransferase</fullName>
    </submittedName>
</protein>
<evidence type="ECO:0000313" key="4">
    <source>
        <dbReference type="Proteomes" id="UP000196125"/>
    </source>
</evidence>
<dbReference type="Pfam" id="PF13673">
    <property type="entry name" value="Acetyltransf_10"/>
    <property type="match status" value="1"/>
</dbReference>
<dbReference type="PANTHER" id="PTHR43233:SF1">
    <property type="entry name" value="FAMILY N-ACETYLTRANSFERASE, PUTATIVE (AFU_ORTHOLOGUE AFUA_6G03350)-RELATED"/>
    <property type="match status" value="1"/>
</dbReference>
<evidence type="ECO:0000313" key="5">
    <source>
        <dbReference type="Proteomes" id="UP001283366"/>
    </source>
</evidence>
<dbReference type="AlphaFoldDB" id="A0A1Y6J123"/>
<evidence type="ECO:0000313" key="3">
    <source>
        <dbReference type="EMBL" id="SMS02941.1"/>
    </source>
</evidence>
<dbReference type="Proteomes" id="UP001283366">
    <property type="component" value="Unassembled WGS sequence"/>
</dbReference>
<organism evidence="3 4">
    <name type="scientific">Vibrio mangrovi</name>
    <dbReference type="NCBI Taxonomy" id="474394"/>
    <lineage>
        <taxon>Bacteria</taxon>
        <taxon>Pseudomonadati</taxon>
        <taxon>Pseudomonadota</taxon>
        <taxon>Gammaproteobacteria</taxon>
        <taxon>Vibrionales</taxon>
        <taxon>Vibrionaceae</taxon>
        <taxon>Vibrio</taxon>
    </lineage>
</organism>
<evidence type="ECO:0000259" key="1">
    <source>
        <dbReference type="PROSITE" id="PS51186"/>
    </source>
</evidence>
<name>A0A1Y6J123_9VIBR</name>
<dbReference type="OrthoDB" id="9775804at2"/>
<gene>
    <name evidence="2" type="ORF">SBX37_20825</name>
    <name evidence="3" type="ORF">VIM7927_04303</name>
</gene>
<dbReference type="EMBL" id="JAWRCO010000002">
    <property type="protein sequence ID" value="MDW6005315.1"/>
    <property type="molecule type" value="Genomic_DNA"/>
</dbReference>
<reference evidence="2 5" key="2">
    <citation type="submission" date="2023-11" db="EMBL/GenBank/DDBJ databases">
        <title>Plant-associative lifestyle of Vibrio porteresiae and its evolutionary dynamics.</title>
        <authorList>
            <person name="Rameshkumar N."/>
            <person name="Kirti K."/>
        </authorList>
    </citation>
    <scope>NUCLEOTIDE SEQUENCE [LARGE SCALE GENOMIC DNA]</scope>
    <source>
        <strain evidence="2 5">MSSRF38</strain>
    </source>
</reference>
<dbReference type="PROSITE" id="PS51186">
    <property type="entry name" value="GNAT"/>
    <property type="match status" value="1"/>
</dbReference>
<sequence>MEVEYFVNRPITTEQFVELLNQTTLGARRPTDNHEYISGMLTHADLLVSAWIGERLVGIARSVTDFHYCCYLSDLAVSEQIQSKGIGKELIRQTFASLKKGCNLILLSAPQATEYYPKIGFKQHNSAWLMSGEEEML</sequence>
<dbReference type="GO" id="GO:0016747">
    <property type="term" value="F:acyltransferase activity, transferring groups other than amino-acyl groups"/>
    <property type="evidence" value="ECO:0007669"/>
    <property type="project" value="InterPro"/>
</dbReference>
<dbReference type="Gene3D" id="3.40.630.30">
    <property type="match status" value="1"/>
</dbReference>
<dbReference type="Proteomes" id="UP000196125">
    <property type="component" value="Unassembled WGS sequence"/>
</dbReference>
<proteinExistence type="predicted"/>
<dbReference type="InterPro" id="IPR053144">
    <property type="entry name" value="Acetyltransferase_Butenolide"/>
</dbReference>
<dbReference type="RefSeq" id="WP_087482934.1">
    <property type="nucleotide sequence ID" value="NZ_AP024884.1"/>
</dbReference>
<keyword evidence="5" id="KW-1185">Reference proteome</keyword>
<keyword evidence="3" id="KW-0808">Transferase</keyword>
<reference evidence="3 4" key="1">
    <citation type="submission" date="2017-05" db="EMBL/GenBank/DDBJ databases">
        <authorList>
            <person name="Song R."/>
            <person name="Chenine A.L."/>
            <person name="Ruprecht R.M."/>
        </authorList>
    </citation>
    <scope>NUCLEOTIDE SEQUENCE [LARGE SCALE GENOMIC DNA]</scope>
    <source>
        <strain evidence="3 4">CECT 7927</strain>
    </source>
</reference>
<dbReference type="PANTHER" id="PTHR43233">
    <property type="entry name" value="FAMILY N-ACETYLTRANSFERASE, PUTATIVE (AFU_ORTHOLOGUE AFUA_6G03350)-RELATED"/>
    <property type="match status" value="1"/>
</dbReference>
<dbReference type="SUPFAM" id="SSF55729">
    <property type="entry name" value="Acyl-CoA N-acyltransferases (Nat)"/>
    <property type="match status" value="1"/>
</dbReference>